<name>A0A0B4D7C1_PSEPS</name>
<dbReference type="RefSeq" id="WP_043455982.1">
    <property type="nucleotide sequence ID" value="NZ_JWTB01000047.1"/>
</dbReference>
<evidence type="ECO:0000259" key="2">
    <source>
        <dbReference type="SMART" id="SM00507"/>
    </source>
</evidence>
<accession>A0A0B4D7C1</accession>
<feature type="region of interest" description="Disordered" evidence="1">
    <location>
        <begin position="195"/>
        <end position="233"/>
    </location>
</feature>
<evidence type="ECO:0000313" key="3">
    <source>
        <dbReference type="EMBL" id="KIC62621.1"/>
    </source>
</evidence>
<feature type="domain" description="HNH nuclease" evidence="2">
    <location>
        <begin position="141"/>
        <end position="193"/>
    </location>
</feature>
<feature type="region of interest" description="Disordered" evidence="1">
    <location>
        <begin position="251"/>
        <end position="271"/>
    </location>
</feature>
<dbReference type="AlphaFoldDB" id="A0A0B4D7C1"/>
<feature type="non-terminal residue" evidence="3">
    <location>
        <position position="1"/>
    </location>
</feature>
<dbReference type="OrthoDB" id="5197219at2"/>
<dbReference type="GO" id="GO:0008270">
    <property type="term" value="F:zinc ion binding"/>
    <property type="evidence" value="ECO:0007669"/>
    <property type="project" value="InterPro"/>
</dbReference>
<protein>
    <recommendedName>
        <fullName evidence="2">HNH nuclease domain-containing protein</fullName>
    </recommendedName>
</protein>
<reference evidence="3 4" key="1">
    <citation type="submission" date="2014-12" db="EMBL/GenBank/DDBJ databases">
        <title>Genome sequencing of Arthrobacter phenanthrenivorans SWC37.</title>
        <authorList>
            <person name="Tan P.W."/>
            <person name="Chan K.-G."/>
        </authorList>
    </citation>
    <scope>NUCLEOTIDE SEQUENCE [LARGE SCALE GENOMIC DNA]</scope>
    <source>
        <strain evidence="3 4">SWC37</strain>
    </source>
</reference>
<comment type="caution">
    <text evidence="3">The sequence shown here is derived from an EMBL/GenBank/DDBJ whole genome shotgun (WGS) entry which is preliminary data.</text>
</comment>
<dbReference type="InterPro" id="IPR002711">
    <property type="entry name" value="HNH"/>
</dbReference>
<dbReference type="Proteomes" id="UP000031196">
    <property type="component" value="Unassembled WGS sequence"/>
</dbReference>
<dbReference type="InterPro" id="IPR003615">
    <property type="entry name" value="HNH_nuc"/>
</dbReference>
<sequence length="348" mass="37288">TTATARGLQNPNEHRTLTQLRPDIAASLLLGAGSFAGGAGGADTTHADAGHGNPAGEAAGSTGGIGKVPTPRADVLITVPVFALLGLTDEPAELDGYGPIPAFMARKLVADGADSFHRVLVDPRDGAPLEIGRTRYRLTPAIKRWLRIRDRKCSFPGCSNHTPDNDTDHLTAWHHGGATDVSNLAQLCPKHHRLKHHSHWTPDPATPDEPPGWTSPTGRHYNPEHPTPEPTHWPPGIQPVDAVAEANAVAASRGPTGPGTCVPTNAAGSDGATARLEDVESEEDEQWEQLLADMPAWPDPPLEEPDGENLLDPRGLPASDPLWEDFYARPFFLPPDPFNDWELLESQT</sequence>
<evidence type="ECO:0000313" key="4">
    <source>
        <dbReference type="Proteomes" id="UP000031196"/>
    </source>
</evidence>
<evidence type="ECO:0000256" key="1">
    <source>
        <dbReference type="SAM" id="MobiDB-lite"/>
    </source>
</evidence>
<dbReference type="CDD" id="cd00085">
    <property type="entry name" value="HNHc"/>
    <property type="match status" value="1"/>
</dbReference>
<dbReference type="Gene3D" id="1.10.30.50">
    <property type="match status" value="1"/>
</dbReference>
<gene>
    <name evidence="3" type="ORF">RM50_19185</name>
</gene>
<organism evidence="3 4">
    <name type="scientific">Pseudarthrobacter phenanthrenivorans</name>
    <name type="common">Arthrobacter phenanthrenivorans</name>
    <dbReference type="NCBI Taxonomy" id="361575"/>
    <lineage>
        <taxon>Bacteria</taxon>
        <taxon>Bacillati</taxon>
        <taxon>Actinomycetota</taxon>
        <taxon>Actinomycetes</taxon>
        <taxon>Micrococcales</taxon>
        <taxon>Micrococcaceae</taxon>
        <taxon>Pseudarthrobacter</taxon>
    </lineage>
</organism>
<dbReference type="EMBL" id="JWTB01000047">
    <property type="protein sequence ID" value="KIC62621.1"/>
    <property type="molecule type" value="Genomic_DNA"/>
</dbReference>
<feature type="region of interest" description="Disordered" evidence="1">
    <location>
        <begin position="297"/>
        <end position="318"/>
    </location>
</feature>
<dbReference type="GO" id="GO:0003676">
    <property type="term" value="F:nucleic acid binding"/>
    <property type="evidence" value="ECO:0007669"/>
    <property type="project" value="InterPro"/>
</dbReference>
<proteinExistence type="predicted"/>
<dbReference type="GO" id="GO:0004519">
    <property type="term" value="F:endonuclease activity"/>
    <property type="evidence" value="ECO:0007669"/>
    <property type="project" value="InterPro"/>
</dbReference>
<dbReference type="SMART" id="SM00507">
    <property type="entry name" value="HNHc"/>
    <property type="match status" value="1"/>
</dbReference>
<feature type="region of interest" description="Disordered" evidence="1">
    <location>
        <begin position="42"/>
        <end position="66"/>
    </location>
</feature>
<dbReference type="Pfam" id="PF01844">
    <property type="entry name" value="HNH"/>
    <property type="match status" value="1"/>
</dbReference>